<dbReference type="InterPro" id="IPR006094">
    <property type="entry name" value="Oxid_FAD_bind_N"/>
</dbReference>
<gene>
    <name evidence="7" type="ORF">GCM10017577_65790</name>
</gene>
<dbReference type="InterPro" id="IPR050416">
    <property type="entry name" value="FAD-linked_Oxidoreductase"/>
</dbReference>
<dbReference type="Proteomes" id="UP001143463">
    <property type="component" value="Unassembled WGS sequence"/>
</dbReference>
<feature type="domain" description="FAD-binding PCMH-type" evidence="6">
    <location>
        <begin position="37"/>
        <end position="205"/>
    </location>
</feature>
<keyword evidence="8" id="KW-1185">Reference proteome</keyword>
<evidence type="ECO:0000256" key="3">
    <source>
        <dbReference type="ARBA" id="ARBA00022630"/>
    </source>
</evidence>
<dbReference type="Gene3D" id="3.30.465.10">
    <property type="match status" value="1"/>
</dbReference>
<dbReference type="InterPro" id="IPR016167">
    <property type="entry name" value="FAD-bd_PCMH_sub1"/>
</dbReference>
<comment type="caution">
    <text evidence="7">The sequence shown here is derived from an EMBL/GenBank/DDBJ whole genome shotgun (WGS) entry which is preliminary data.</text>
</comment>
<dbReference type="RefSeq" id="WP_037051910.1">
    <property type="nucleotide sequence ID" value="NZ_BAAAUZ010000019.1"/>
</dbReference>
<dbReference type="SUPFAM" id="SSF56176">
    <property type="entry name" value="FAD-binding/transporter-associated domain-like"/>
    <property type="match status" value="1"/>
</dbReference>
<evidence type="ECO:0000256" key="4">
    <source>
        <dbReference type="ARBA" id="ARBA00022827"/>
    </source>
</evidence>
<reference evidence="7" key="2">
    <citation type="submission" date="2023-01" db="EMBL/GenBank/DDBJ databases">
        <authorList>
            <person name="Sun Q."/>
            <person name="Evtushenko L."/>
        </authorList>
    </citation>
    <scope>NUCLEOTIDE SEQUENCE</scope>
    <source>
        <strain evidence="7">VKM Ac-1069</strain>
    </source>
</reference>
<evidence type="ECO:0000313" key="7">
    <source>
        <dbReference type="EMBL" id="GLL15429.1"/>
    </source>
</evidence>
<protein>
    <submittedName>
        <fullName evidence="7">FAD-linked oxidase</fullName>
    </submittedName>
</protein>
<proteinExistence type="inferred from homology"/>
<evidence type="ECO:0000256" key="5">
    <source>
        <dbReference type="ARBA" id="ARBA00023002"/>
    </source>
</evidence>
<dbReference type="InterPro" id="IPR006093">
    <property type="entry name" value="Oxy_OxRdtase_FAD_BS"/>
</dbReference>
<keyword evidence="5" id="KW-0560">Oxidoreductase</keyword>
<evidence type="ECO:0000256" key="2">
    <source>
        <dbReference type="ARBA" id="ARBA00005466"/>
    </source>
</evidence>
<dbReference type="EMBL" id="BSFQ01000046">
    <property type="protein sequence ID" value="GLL15429.1"/>
    <property type="molecule type" value="Genomic_DNA"/>
</dbReference>
<accession>A0A9W6UFH4</accession>
<evidence type="ECO:0000259" key="6">
    <source>
        <dbReference type="PROSITE" id="PS51387"/>
    </source>
</evidence>
<comment type="similarity">
    <text evidence="2">Belongs to the oxygen-dependent FAD-linked oxidoreductase family.</text>
</comment>
<dbReference type="PROSITE" id="PS00862">
    <property type="entry name" value="OX2_COVAL_FAD"/>
    <property type="match status" value="1"/>
</dbReference>
<dbReference type="Gene3D" id="3.30.43.10">
    <property type="entry name" value="Uridine Diphospho-n-acetylenolpyruvylglucosamine Reductase, domain 2"/>
    <property type="match status" value="1"/>
</dbReference>
<dbReference type="InterPro" id="IPR036318">
    <property type="entry name" value="FAD-bd_PCMH-like_sf"/>
</dbReference>
<dbReference type="InterPro" id="IPR016166">
    <property type="entry name" value="FAD-bd_PCMH"/>
</dbReference>
<evidence type="ECO:0000313" key="8">
    <source>
        <dbReference type="Proteomes" id="UP001143463"/>
    </source>
</evidence>
<dbReference type="AlphaFoldDB" id="A0A9W6UFH4"/>
<reference evidence="7" key="1">
    <citation type="journal article" date="2014" name="Int. J. Syst. Evol. Microbiol.">
        <title>Complete genome sequence of Corynebacterium casei LMG S-19264T (=DSM 44701T), isolated from a smear-ripened cheese.</title>
        <authorList>
            <consortium name="US DOE Joint Genome Institute (JGI-PGF)"/>
            <person name="Walter F."/>
            <person name="Albersmeier A."/>
            <person name="Kalinowski J."/>
            <person name="Ruckert C."/>
        </authorList>
    </citation>
    <scope>NUCLEOTIDE SEQUENCE</scope>
    <source>
        <strain evidence="7">VKM Ac-1069</strain>
    </source>
</reference>
<dbReference type="Pfam" id="PF01565">
    <property type="entry name" value="FAD_binding_4"/>
    <property type="match status" value="1"/>
</dbReference>
<name>A0A9W6UFH4_9PSEU</name>
<sequence>MSLTTDTPELGPLVTGVVLAPGDPGYADAAAGYNLATEHRPDHVVRAADAQDVVATVGYARETGRRVAVQATGHGAAPAGPGTVLLVTADLDALTVDPAARTATLGAGVRWQQVLDAAAPHGLGGLCGSSPGAGVVGYTLGGGLSPIGRTFGWAADNVRSIEVVTPDGVLRTVDADHDPDLFWALRGGGAAFGIVTAMTIDLVEVPELYAGGIFVDATTADVPGLLRTWRDWAEALPETAGPSVARLNLPDLPMLPEPLRGKAVVHIRFAFVGDAAEGERLIAPLRAALPEPLLDTVGPLPVPAFAAIHADPVDPMPFVDRGVMLAELPDAALDAFAEVTSPAAGLPFVLSEIRLLGAAFARPPAVPNAVAGRTAPYFLDSVGMLVPPIAEHVPGALATIVERLLPWSTGGTTTNIAGGVDPEAVERLRAGFGPETVARLDALRAEVDPDGLLDPAARWTSPPLLPAQGI</sequence>
<dbReference type="InterPro" id="IPR016169">
    <property type="entry name" value="FAD-bd_PCMH_sub2"/>
</dbReference>
<evidence type="ECO:0000256" key="1">
    <source>
        <dbReference type="ARBA" id="ARBA00001974"/>
    </source>
</evidence>
<dbReference type="PROSITE" id="PS51387">
    <property type="entry name" value="FAD_PCMH"/>
    <property type="match status" value="1"/>
</dbReference>
<organism evidence="7 8">
    <name type="scientific">Pseudonocardia halophobica</name>
    <dbReference type="NCBI Taxonomy" id="29401"/>
    <lineage>
        <taxon>Bacteria</taxon>
        <taxon>Bacillati</taxon>
        <taxon>Actinomycetota</taxon>
        <taxon>Actinomycetes</taxon>
        <taxon>Pseudonocardiales</taxon>
        <taxon>Pseudonocardiaceae</taxon>
        <taxon>Pseudonocardia</taxon>
    </lineage>
</organism>
<dbReference type="Gene3D" id="3.40.462.20">
    <property type="match status" value="1"/>
</dbReference>
<dbReference type="GO" id="GO:0016491">
    <property type="term" value="F:oxidoreductase activity"/>
    <property type="evidence" value="ECO:0007669"/>
    <property type="project" value="UniProtKB-KW"/>
</dbReference>
<keyword evidence="3" id="KW-0285">Flavoprotein</keyword>
<dbReference type="PANTHER" id="PTHR42973:SF39">
    <property type="entry name" value="FAD-BINDING PCMH-TYPE DOMAIN-CONTAINING PROTEIN"/>
    <property type="match status" value="1"/>
</dbReference>
<dbReference type="GO" id="GO:0071949">
    <property type="term" value="F:FAD binding"/>
    <property type="evidence" value="ECO:0007669"/>
    <property type="project" value="InterPro"/>
</dbReference>
<dbReference type="PANTHER" id="PTHR42973">
    <property type="entry name" value="BINDING OXIDOREDUCTASE, PUTATIVE (AFU_ORTHOLOGUE AFUA_1G17690)-RELATED"/>
    <property type="match status" value="1"/>
</dbReference>
<keyword evidence="4" id="KW-0274">FAD</keyword>
<comment type="cofactor">
    <cofactor evidence="1">
        <name>FAD</name>
        <dbReference type="ChEBI" id="CHEBI:57692"/>
    </cofactor>
</comment>